<gene>
    <name evidence="1" type="ORF">BN983_00830</name>
</gene>
<reference evidence="1 2" key="2">
    <citation type="submission" date="2014-05" db="EMBL/GenBank/DDBJ databases">
        <title>Draft genome sequence of Halobacillus karajensis HK-03.</title>
        <authorList>
            <person name="Khelaifia S."/>
            <person name="Croce O."/>
            <person name="Lagier J.C."/>
            <person name="Raoult D."/>
        </authorList>
    </citation>
    <scope>NUCLEOTIDE SEQUENCE [LARGE SCALE GENOMIC DNA]</scope>
    <source>
        <strain evidence="1 2">HD-03</strain>
    </source>
</reference>
<accession>A0A059NYP5</accession>
<dbReference type="EMBL" id="CCDI010000001">
    <property type="protein sequence ID" value="CDQ22617.1"/>
    <property type="molecule type" value="Genomic_DNA"/>
</dbReference>
<evidence type="ECO:0000313" key="1">
    <source>
        <dbReference type="EMBL" id="CDQ22617.1"/>
    </source>
</evidence>
<organism evidence="1 2">
    <name type="scientific">Halobacillus karajensis</name>
    <dbReference type="NCBI Taxonomy" id="195088"/>
    <lineage>
        <taxon>Bacteria</taxon>
        <taxon>Bacillati</taxon>
        <taxon>Bacillota</taxon>
        <taxon>Bacilli</taxon>
        <taxon>Bacillales</taxon>
        <taxon>Bacillaceae</taxon>
        <taxon>Halobacillus</taxon>
    </lineage>
</organism>
<dbReference type="AlphaFoldDB" id="A0A059NYP5"/>
<protein>
    <submittedName>
        <fullName evidence="1">Uncharacterized protein</fullName>
    </submittedName>
</protein>
<dbReference type="Proteomes" id="UP000028868">
    <property type="component" value="Unassembled WGS sequence"/>
</dbReference>
<evidence type="ECO:0000313" key="2">
    <source>
        <dbReference type="Proteomes" id="UP000028868"/>
    </source>
</evidence>
<name>A0A059NYP5_9BACI</name>
<comment type="caution">
    <text evidence="1">The sequence shown here is derived from an EMBL/GenBank/DDBJ whole genome shotgun (WGS) entry which is preliminary data.</text>
</comment>
<keyword evidence="2" id="KW-1185">Reference proteome</keyword>
<dbReference type="RefSeq" id="WP_156036660.1">
    <property type="nucleotide sequence ID" value="NZ_CCDI010000001.1"/>
</dbReference>
<sequence length="57" mass="6259">MDKTGYIVMVDGDYVESHNLSAKEIDLSPVKKDALIFQSKGNAEWVADRVGGVVHPK</sequence>
<reference evidence="2" key="1">
    <citation type="submission" date="2014-03" db="EMBL/GenBank/DDBJ databases">
        <authorList>
            <person name="Urmite Genomes U."/>
        </authorList>
    </citation>
    <scope>NUCLEOTIDE SEQUENCE [LARGE SCALE GENOMIC DNA]</scope>
    <source>
        <strain evidence="2">HD-03</strain>
    </source>
</reference>
<proteinExistence type="predicted"/>